<dbReference type="RefSeq" id="WP_046443073.1">
    <property type="nucleotide sequence ID" value="NZ_LAYJ01000078.1"/>
</dbReference>
<evidence type="ECO:0000256" key="6">
    <source>
        <dbReference type="ARBA" id="ARBA00022840"/>
    </source>
</evidence>
<dbReference type="PROSITE" id="PS50929">
    <property type="entry name" value="ABC_TM1F"/>
    <property type="match status" value="1"/>
</dbReference>
<feature type="domain" description="ABC transmembrane type-1" evidence="11">
    <location>
        <begin position="36"/>
        <end position="331"/>
    </location>
</feature>
<feature type="transmembrane region" description="Helical" evidence="9">
    <location>
        <begin position="188"/>
        <end position="207"/>
    </location>
</feature>
<gene>
    <name evidence="12" type="ORF">CHK_1179</name>
</gene>
<keyword evidence="3" id="KW-1003">Cell membrane</keyword>
<dbReference type="CDD" id="cd03254">
    <property type="entry name" value="ABCC_Glucan_exporter_like"/>
    <property type="match status" value="1"/>
</dbReference>
<sequence length="602" mass="66707">MKVGKGQPVPDEKAKNIGGTTKRLLGFFMPYKKQLFAVLILAALGTLFLIIGPKMLGEATNTIFAGIASTADGNNSSANIDFQKLSSILATLVVVYGLSAMFTYLQQRTTAKVAQNTIFDLREAVDRKIQRLPLNYFDTHTHGDVLSRTTTDIERISTTIQQTMTQLITAVFTIIGIIVMMISISWQMMLIALLVLPIAMYLSSLVVRKSQKYYIGQQDKLGSVNSYVEEMYSGHNIIKLYNTEERTEKEFDEMNDALYEDARRSQFASSIIMPITNFVGNLGYVGICVLGGVLTSNGTLTVGAIQAFIQYMQQFTQPIVQTANIVNLMQSTIAAAERVFELLDEPEQVPENKELKVIGHTNGEITFDHVRFGYTPDKILISDMNLHVKPGQKVAIVGPTGAGKTTLVNLLMRFYELSGGSIAIDGTDIRDISRQNLRGLFGMVLQETWLYSGTIRDNIRYGKPDATDEEVLAACKMANVDSFIRTLPGGYDMEINEEASNISQGQKQLLTIARAFCADPQILILDEATSSVDTRTEKLIQDAMEKLTHGRTSFMIAHRLSTIKDADVILVMKDGDIIEQGSHDELMAKNGFYTGLYNSQFS</sequence>
<evidence type="ECO:0000256" key="7">
    <source>
        <dbReference type="ARBA" id="ARBA00022989"/>
    </source>
</evidence>
<dbReference type="AlphaFoldDB" id="A0A0M2NK98"/>
<evidence type="ECO:0000256" key="1">
    <source>
        <dbReference type="ARBA" id="ARBA00004651"/>
    </source>
</evidence>
<keyword evidence="4 9" id="KW-0812">Transmembrane</keyword>
<comment type="subcellular location">
    <subcellularLocation>
        <location evidence="1">Cell membrane</location>
        <topology evidence="1">Multi-pass membrane protein</topology>
    </subcellularLocation>
</comment>
<evidence type="ECO:0000256" key="9">
    <source>
        <dbReference type="SAM" id="Phobius"/>
    </source>
</evidence>
<dbReference type="GO" id="GO:0005524">
    <property type="term" value="F:ATP binding"/>
    <property type="evidence" value="ECO:0007669"/>
    <property type="project" value="UniProtKB-KW"/>
</dbReference>
<keyword evidence="13" id="KW-1185">Reference proteome</keyword>
<evidence type="ECO:0000256" key="5">
    <source>
        <dbReference type="ARBA" id="ARBA00022741"/>
    </source>
</evidence>
<dbReference type="STRING" id="270498.CHK_1179"/>
<feature type="transmembrane region" description="Helical" evidence="9">
    <location>
        <begin position="164"/>
        <end position="182"/>
    </location>
</feature>
<dbReference type="InterPro" id="IPR036640">
    <property type="entry name" value="ABC1_TM_sf"/>
</dbReference>
<dbReference type="InterPro" id="IPR027417">
    <property type="entry name" value="P-loop_NTPase"/>
</dbReference>
<dbReference type="Gene3D" id="1.20.1560.10">
    <property type="entry name" value="ABC transporter type 1, transmembrane domain"/>
    <property type="match status" value="1"/>
</dbReference>
<keyword evidence="6 12" id="KW-0067">ATP-binding</keyword>
<name>A0A0M2NK98_9FIRM</name>
<dbReference type="Pfam" id="PF00005">
    <property type="entry name" value="ABC_tran"/>
    <property type="match status" value="1"/>
</dbReference>
<dbReference type="Gene3D" id="3.40.50.300">
    <property type="entry name" value="P-loop containing nucleotide triphosphate hydrolases"/>
    <property type="match status" value="1"/>
</dbReference>
<dbReference type="InterPro" id="IPR003439">
    <property type="entry name" value="ABC_transporter-like_ATP-bd"/>
</dbReference>
<dbReference type="PROSITE" id="PS50893">
    <property type="entry name" value="ABC_TRANSPORTER_2"/>
    <property type="match status" value="1"/>
</dbReference>
<evidence type="ECO:0000256" key="3">
    <source>
        <dbReference type="ARBA" id="ARBA00022475"/>
    </source>
</evidence>
<keyword evidence="8 9" id="KW-0472">Membrane</keyword>
<dbReference type="InterPro" id="IPR017871">
    <property type="entry name" value="ABC_transporter-like_CS"/>
</dbReference>
<dbReference type="GO" id="GO:0005886">
    <property type="term" value="C:plasma membrane"/>
    <property type="evidence" value="ECO:0007669"/>
    <property type="project" value="UniProtKB-SubCell"/>
</dbReference>
<evidence type="ECO:0000256" key="8">
    <source>
        <dbReference type="ARBA" id="ARBA00023136"/>
    </source>
</evidence>
<evidence type="ECO:0000259" key="11">
    <source>
        <dbReference type="PROSITE" id="PS50929"/>
    </source>
</evidence>
<protein>
    <submittedName>
        <fullName evidence="12">Lipid A export ATP-binding/permease protein MsbA</fullName>
    </submittedName>
</protein>
<feature type="domain" description="ABC transporter" evidence="10">
    <location>
        <begin position="365"/>
        <end position="599"/>
    </location>
</feature>
<evidence type="ECO:0000256" key="2">
    <source>
        <dbReference type="ARBA" id="ARBA00022448"/>
    </source>
</evidence>
<evidence type="ECO:0000259" key="10">
    <source>
        <dbReference type="PROSITE" id="PS50893"/>
    </source>
</evidence>
<dbReference type="PANTHER" id="PTHR43394">
    <property type="entry name" value="ATP-DEPENDENT PERMEASE MDL1, MITOCHONDRIAL"/>
    <property type="match status" value="1"/>
</dbReference>
<dbReference type="PATRIC" id="fig|270498.16.peg.138"/>
<reference evidence="12 13" key="1">
    <citation type="submission" date="2015-04" db="EMBL/GenBank/DDBJ databases">
        <title>Draft genome sequence of bacteremic isolate Catabacter hongkongensis type strain HKU16T.</title>
        <authorList>
            <person name="Lau S.K."/>
            <person name="Teng J.L."/>
            <person name="Huang Y."/>
            <person name="Curreem S.O."/>
            <person name="Tsui S.K."/>
            <person name="Woo P.C."/>
        </authorList>
    </citation>
    <scope>NUCLEOTIDE SEQUENCE [LARGE SCALE GENOMIC DNA]</scope>
    <source>
        <strain evidence="12 13">HKU16</strain>
    </source>
</reference>
<dbReference type="GO" id="GO:0016887">
    <property type="term" value="F:ATP hydrolysis activity"/>
    <property type="evidence" value="ECO:0007669"/>
    <property type="project" value="InterPro"/>
</dbReference>
<dbReference type="SMART" id="SM00382">
    <property type="entry name" value="AAA"/>
    <property type="match status" value="1"/>
</dbReference>
<evidence type="ECO:0000256" key="4">
    <source>
        <dbReference type="ARBA" id="ARBA00022692"/>
    </source>
</evidence>
<dbReference type="EMBL" id="LAYJ01000078">
    <property type="protein sequence ID" value="KKI51391.1"/>
    <property type="molecule type" value="Genomic_DNA"/>
</dbReference>
<dbReference type="InterPro" id="IPR003593">
    <property type="entry name" value="AAA+_ATPase"/>
</dbReference>
<evidence type="ECO:0000313" key="13">
    <source>
        <dbReference type="Proteomes" id="UP000034076"/>
    </source>
</evidence>
<accession>A0A0M2NK98</accession>
<proteinExistence type="predicted"/>
<dbReference type="SUPFAM" id="SSF52540">
    <property type="entry name" value="P-loop containing nucleoside triphosphate hydrolases"/>
    <property type="match status" value="1"/>
</dbReference>
<dbReference type="InterPro" id="IPR011527">
    <property type="entry name" value="ABC1_TM_dom"/>
</dbReference>
<dbReference type="Pfam" id="PF00664">
    <property type="entry name" value="ABC_membrane"/>
    <property type="match status" value="1"/>
</dbReference>
<dbReference type="FunFam" id="1.20.1560.10:FF:000011">
    <property type="entry name" value="Multidrug ABC transporter ATP-binding protein"/>
    <property type="match status" value="1"/>
</dbReference>
<dbReference type="SUPFAM" id="SSF90123">
    <property type="entry name" value="ABC transporter transmembrane region"/>
    <property type="match status" value="1"/>
</dbReference>
<dbReference type="Proteomes" id="UP000034076">
    <property type="component" value="Unassembled WGS sequence"/>
</dbReference>
<keyword evidence="7 9" id="KW-1133">Transmembrane helix</keyword>
<dbReference type="GO" id="GO:0015421">
    <property type="term" value="F:ABC-type oligopeptide transporter activity"/>
    <property type="evidence" value="ECO:0007669"/>
    <property type="project" value="TreeGrafter"/>
</dbReference>
<dbReference type="PANTHER" id="PTHR43394:SF1">
    <property type="entry name" value="ATP-BINDING CASSETTE SUB-FAMILY B MEMBER 10, MITOCHONDRIAL"/>
    <property type="match status" value="1"/>
</dbReference>
<dbReference type="CDD" id="cd18547">
    <property type="entry name" value="ABC_6TM_Tm288_like"/>
    <property type="match status" value="1"/>
</dbReference>
<keyword evidence="2" id="KW-0813">Transport</keyword>
<dbReference type="InterPro" id="IPR039421">
    <property type="entry name" value="Type_1_exporter"/>
</dbReference>
<keyword evidence="5" id="KW-0547">Nucleotide-binding</keyword>
<dbReference type="PROSITE" id="PS00211">
    <property type="entry name" value="ABC_TRANSPORTER_1"/>
    <property type="match status" value="1"/>
</dbReference>
<dbReference type="FunFam" id="3.40.50.300:FF:000287">
    <property type="entry name" value="Multidrug ABC transporter ATP-binding protein"/>
    <property type="match status" value="1"/>
</dbReference>
<organism evidence="12 13">
    <name type="scientific">Christensenella hongkongensis</name>
    <dbReference type="NCBI Taxonomy" id="270498"/>
    <lineage>
        <taxon>Bacteria</taxon>
        <taxon>Bacillati</taxon>
        <taxon>Bacillota</taxon>
        <taxon>Clostridia</taxon>
        <taxon>Christensenellales</taxon>
        <taxon>Christensenellaceae</taxon>
        <taxon>Christensenella</taxon>
    </lineage>
</organism>
<feature type="transmembrane region" description="Helical" evidence="9">
    <location>
        <begin position="85"/>
        <end position="105"/>
    </location>
</feature>
<evidence type="ECO:0000313" key="12">
    <source>
        <dbReference type="EMBL" id="KKI51391.1"/>
    </source>
</evidence>
<feature type="transmembrane region" description="Helical" evidence="9">
    <location>
        <begin position="35"/>
        <end position="52"/>
    </location>
</feature>
<comment type="caution">
    <text evidence="12">The sequence shown here is derived from an EMBL/GenBank/DDBJ whole genome shotgun (WGS) entry which is preliminary data.</text>
</comment>